<sequence>MACCKTTATQMAIRSPSRWSRMSATEH</sequence>
<organism evidence="2 3">
    <name type="scientific">Salipiger bermudensis (strain DSM 26914 / JCM 13377 / KCTC 12554 / HTCC2601)</name>
    <name type="common">Pelagibaca bermudensis</name>
    <dbReference type="NCBI Taxonomy" id="314265"/>
    <lineage>
        <taxon>Bacteria</taxon>
        <taxon>Pseudomonadati</taxon>
        <taxon>Pseudomonadota</taxon>
        <taxon>Alphaproteobacteria</taxon>
        <taxon>Rhodobacterales</taxon>
        <taxon>Roseobacteraceae</taxon>
        <taxon>Salipiger</taxon>
    </lineage>
</organism>
<dbReference type="Proteomes" id="UP000006230">
    <property type="component" value="Unassembled WGS sequence"/>
</dbReference>
<evidence type="ECO:0000313" key="2">
    <source>
        <dbReference type="EMBL" id="EAU48819.1"/>
    </source>
</evidence>
<gene>
    <name evidence="2" type="ORF">R2601_04563</name>
</gene>
<feature type="region of interest" description="Disordered" evidence="1">
    <location>
        <begin position="1"/>
        <end position="27"/>
    </location>
</feature>
<protein>
    <submittedName>
        <fullName evidence="2">Uncharacterized protein</fullName>
    </submittedName>
</protein>
<reference evidence="2 3" key="1">
    <citation type="journal article" date="2010" name="J. Bacteriol.">
        <title>Genome sequences of Pelagibaca bermudensis HTCC2601T and Maritimibacter alkaliphilus HTCC2654T, the type strains of two marine Roseobacter genera.</title>
        <authorList>
            <person name="Thrash J.C."/>
            <person name="Cho J.C."/>
            <person name="Ferriera S."/>
            <person name="Johnson J."/>
            <person name="Vergin K.L."/>
            <person name="Giovannoni S.J."/>
        </authorList>
    </citation>
    <scope>NUCLEOTIDE SEQUENCE [LARGE SCALE GENOMIC DNA]</scope>
    <source>
        <strain evidence="3">DSM 26914 / JCM 13377 / KCTC 12554 / HTCC2601</strain>
    </source>
</reference>
<dbReference type="EMBL" id="AATQ01000001">
    <property type="protein sequence ID" value="EAU48819.1"/>
    <property type="molecule type" value="Genomic_DNA"/>
</dbReference>
<dbReference type="AlphaFoldDB" id="Q0FVT3"/>
<accession>Q0FVT3</accession>
<dbReference type="HOGENOM" id="CLU_3414890_0_0_5"/>
<comment type="caution">
    <text evidence="2">The sequence shown here is derived from an EMBL/GenBank/DDBJ whole genome shotgun (WGS) entry which is preliminary data.</text>
</comment>
<keyword evidence="3" id="KW-1185">Reference proteome</keyword>
<evidence type="ECO:0000313" key="3">
    <source>
        <dbReference type="Proteomes" id="UP000006230"/>
    </source>
</evidence>
<name>Q0FVT3_SALBH</name>
<proteinExistence type="predicted"/>
<evidence type="ECO:0000256" key="1">
    <source>
        <dbReference type="SAM" id="MobiDB-lite"/>
    </source>
</evidence>